<reference evidence="4 5" key="1">
    <citation type="submission" date="2019-06" db="EMBL/GenBank/DDBJ databases">
        <title>Whole genome shotgun sequence of Streptomyces cacaoi subsp. cacaoi NBRC 12748.</title>
        <authorList>
            <person name="Hosoyama A."/>
            <person name="Uohara A."/>
            <person name="Ohji S."/>
            <person name="Ichikawa N."/>
        </authorList>
    </citation>
    <scope>NUCLEOTIDE SEQUENCE [LARGE SCALE GENOMIC DNA]</scope>
    <source>
        <strain evidence="4 5">NBRC 12748</strain>
    </source>
</reference>
<evidence type="ECO:0000313" key="5">
    <source>
        <dbReference type="Proteomes" id="UP000319210"/>
    </source>
</evidence>
<dbReference type="OrthoDB" id="149585at2"/>
<protein>
    <submittedName>
        <fullName evidence="4">UPF0317 protein</fullName>
    </submittedName>
</protein>
<name>A0A4Y3QWY0_STRCI</name>
<dbReference type="PANTHER" id="PTHR32022:SF10">
    <property type="entry name" value="D-GLUTAMATE CYCLASE, MITOCHONDRIAL"/>
    <property type="match status" value="1"/>
</dbReference>
<dbReference type="InterPro" id="IPR009906">
    <property type="entry name" value="D-Glu_cyclase"/>
</dbReference>
<keyword evidence="5" id="KW-1185">Reference proteome</keyword>
<feature type="region of interest" description="Disordered" evidence="3">
    <location>
        <begin position="210"/>
        <end position="233"/>
    </location>
</feature>
<feature type="region of interest" description="Disordered" evidence="3">
    <location>
        <begin position="150"/>
        <end position="189"/>
    </location>
</feature>
<dbReference type="Proteomes" id="UP000319210">
    <property type="component" value="Unassembled WGS sequence"/>
</dbReference>
<organism evidence="4 5">
    <name type="scientific">Streptomyces cacaoi</name>
    <dbReference type="NCBI Taxonomy" id="1898"/>
    <lineage>
        <taxon>Bacteria</taxon>
        <taxon>Bacillati</taxon>
        <taxon>Actinomycetota</taxon>
        <taxon>Actinomycetes</taxon>
        <taxon>Kitasatosporales</taxon>
        <taxon>Streptomycetaceae</taxon>
        <taxon>Streptomyces</taxon>
    </lineage>
</organism>
<dbReference type="Pfam" id="PF07286">
    <property type="entry name" value="D-Glu_cyclase"/>
    <property type="match status" value="1"/>
</dbReference>
<proteinExistence type="inferred from homology"/>
<evidence type="ECO:0000313" key="4">
    <source>
        <dbReference type="EMBL" id="GEB49916.1"/>
    </source>
</evidence>
<comment type="similarity">
    <text evidence="1">Belongs to the D-glutamate cyclase family.</text>
</comment>
<comment type="caution">
    <text evidence="4">The sequence shown here is derived from an EMBL/GenBank/DDBJ whole genome shotgun (WGS) entry which is preliminary data.</text>
</comment>
<dbReference type="Gene3D" id="3.30.2040.10">
    <property type="entry name" value="PSTPO5379-like domain"/>
    <property type="match status" value="1"/>
</dbReference>
<keyword evidence="2" id="KW-0456">Lyase</keyword>
<evidence type="ECO:0000256" key="3">
    <source>
        <dbReference type="SAM" id="MobiDB-lite"/>
    </source>
</evidence>
<dbReference type="GO" id="GO:0016829">
    <property type="term" value="F:lyase activity"/>
    <property type="evidence" value="ECO:0007669"/>
    <property type="project" value="UniProtKB-KW"/>
</dbReference>
<dbReference type="AlphaFoldDB" id="A0A4Y3QWY0"/>
<evidence type="ECO:0000256" key="2">
    <source>
        <dbReference type="ARBA" id="ARBA00023239"/>
    </source>
</evidence>
<accession>A0A4Y3QWY0</accession>
<feature type="compositionally biased region" description="Pro residues" evidence="3">
    <location>
        <begin position="223"/>
        <end position="233"/>
    </location>
</feature>
<dbReference type="EMBL" id="BJMM01000009">
    <property type="protein sequence ID" value="GEB49916.1"/>
    <property type="molecule type" value="Genomic_DNA"/>
</dbReference>
<gene>
    <name evidence="4" type="ORF">SCA03_24670</name>
</gene>
<dbReference type="SUPFAM" id="SSF160920">
    <property type="entry name" value="PSTPO5379-like"/>
    <property type="match status" value="1"/>
</dbReference>
<dbReference type="InterPro" id="IPR038021">
    <property type="entry name" value="Putative_hydro-lyase"/>
</dbReference>
<dbReference type="RefSeq" id="WP_141275366.1">
    <property type="nucleotide sequence ID" value="NZ_BJMM01000009.1"/>
</dbReference>
<evidence type="ECO:0000256" key="1">
    <source>
        <dbReference type="ARBA" id="ARBA00007896"/>
    </source>
</evidence>
<feature type="compositionally biased region" description="Gly residues" evidence="3">
    <location>
        <begin position="152"/>
        <end position="161"/>
    </location>
</feature>
<dbReference type="PANTHER" id="PTHR32022">
    <property type="entry name" value="D-GLUTAMATE CYCLASE, MITOCHONDRIAL"/>
    <property type="match status" value="1"/>
</dbReference>
<sequence>MSQPRAHLVAVPDSWAQDVSLFCARNSHACPVLDICDVGAWHTPLAPGTDLRTGLARYRVWRDGEPVAEPEDVAALWDERLVAFLIGPRTCTDTELAAAGVPLRHREQGRGPALFVTNRSSRPAGRLNGPLVVTMRPVPAPLLPLARAAGRGTAGHGGGPVHAGDPGMLGIATLSRPDSGTPVRPQPGDVPVFWPSPLTLQAALRTARPPFTLTDAPGHPLTTGPPPAPRPAA</sequence>
<dbReference type="Gene3D" id="3.40.1640.10">
    <property type="entry name" value="PSTPO5379-like"/>
    <property type="match status" value="1"/>
</dbReference>